<sequence length="1016" mass="119156">MRYLSFFILSFFLGVSSLFSQHIITQQYSNENNLDSNEILKIFQDSRQYLWVSTRYGIYIKDMNHFLMLKRFKEIKFNNVWDIKEDHNNKLWFASYGRGLAYFNGKDVKLITKSDGLISNRLRKIHIYKNKIYVTGVGGISIIDAENFKINNPKIDYPKNEILEGVTFLEMNDKLYFSTFNHGVFRIDDNKIVSVNKLSTIVNSHVYEGKVIFSTNLGATIYKQSDFLNKINEYRLSKVPVFWDVKPVNNGLWIAAYDIGTGVGGVYQYKDKKLSDITEKLKINSKFPRGIIYDSTNNVAYVSTLDKGLFRVFFDMPISHNELDNNAVNDLISIGDKEFALSNHSLYETEKEANKILISLDDFWNYFQKNKLKLKNIITEENHFFEIDYTKKKNNFKLLKLFYHNNFLWISSNAGLFKANLKGDILQYLPIHTYQFTFFKNQLIEVHPFRGIKVYHNLENLEHDYFSEFDSETPMNIVSMSQNSNSIYVASALDGLFKYQDGKFISYAKEGIFDELKIKIVKCIGEDKLLVATEFGDVYYFKLENKSLKLIRKISSKRINSVNISFIDEVNGKIIIGSFFSIMIVDGEKYYYLNKDQGIDYKSLSSPWVKGNKIFVGSDNGYYSIDVEKYIKEKNNLPKIIISSVKINNQNFKRDKFLWFDLVDKNLKLKNQENNIFIEFALINTKYPNKYKYRYRLHKKDKWSEYFTEEFIHFNALKYGNYDIDLEITDLNGSNKQIIYLLSLSIDPPFYLNVYFILGNILCLIILLFKLYKDKIKNINKINTLKIKQIEEINEAENKRISLEKKMSEVRLMALQGQMNPHFIFNILNSIQFYIIDNDIDNALDCLNQFAKLIRKMLDLSSENEITLMDEITFLKLYISIENKRFTNKVEFETKIDESINLHTVKIPPMLLQPIIENAFVHGYNPKQLNNKIVLKIEKGDKFLLINIADNGNGIQNVRQNNLHVSKGLKIIRDRLMIFNGKEKDYLRFYPNNPGTRITLKLKLNRNIADLNNFTH</sequence>
<feature type="domain" description="Signal transduction histidine kinase internal region" evidence="3">
    <location>
        <begin position="811"/>
        <end position="889"/>
    </location>
</feature>
<dbReference type="AlphaFoldDB" id="A0A8J7FQ45"/>
<keyword evidence="5" id="KW-1185">Reference proteome</keyword>
<keyword evidence="2" id="KW-0472">Membrane</keyword>
<dbReference type="InterPro" id="IPR015943">
    <property type="entry name" value="WD40/YVTN_repeat-like_dom_sf"/>
</dbReference>
<keyword evidence="4" id="KW-0808">Transferase</keyword>
<dbReference type="SUPFAM" id="SSF63829">
    <property type="entry name" value="Calcium-dependent phosphotriesterase"/>
    <property type="match status" value="1"/>
</dbReference>
<evidence type="ECO:0000256" key="2">
    <source>
        <dbReference type="SAM" id="Phobius"/>
    </source>
</evidence>
<evidence type="ECO:0000259" key="3">
    <source>
        <dbReference type="Pfam" id="PF06580"/>
    </source>
</evidence>
<dbReference type="InterPro" id="IPR011110">
    <property type="entry name" value="Reg_prop"/>
</dbReference>
<dbReference type="GO" id="GO:0000155">
    <property type="term" value="F:phosphorelay sensor kinase activity"/>
    <property type="evidence" value="ECO:0007669"/>
    <property type="project" value="InterPro"/>
</dbReference>
<keyword evidence="4" id="KW-0418">Kinase</keyword>
<dbReference type="PANTHER" id="PTHR34220:SF7">
    <property type="entry name" value="SENSOR HISTIDINE KINASE YPDA"/>
    <property type="match status" value="1"/>
</dbReference>
<dbReference type="Gene3D" id="2.130.10.10">
    <property type="entry name" value="YVTN repeat-like/Quinoprotein amine dehydrogenase"/>
    <property type="match status" value="2"/>
</dbReference>
<keyword evidence="1" id="KW-0175">Coiled coil</keyword>
<dbReference type="InterPro" id="IPR050640">
    <property type="entry name" value="Bact_2-comp_sensor_kinase"/>
</dbReference>
<dbReference type="InterPro" id="IPR013783">
    <property type="entry name" value="Ig-like_fold"/>
</dbReference>
<keyword evidence="2" id="KW-0812">Transmembrane</keyword>
<keyword evidence="2" id="KW-1133">Transmembrane helix</keyword>
<dbReference type="InterPro" id="IPR036890">
    <property type="entry name" value="HATPase_C_sf"/>
</dbReference>
<dbReference type="InterPro" id="IPR010559">
    <property type="entry name" value="Sig_transdc_His_kin_internal"/>
</dbReference>
<dbReference type="Pfam" id="PF07494">
    <property type="entry name" value="Reg_prop"/>
    <property type="match status" value="1"/>
</dbReference>
<evidence type="ECO:0000256" key="1">
    <source>
        <dbReference type="SAM" id="Coils"/>
    </source>
</evidence>
<evidence type="ECO:0000313" key="4">
    <source>
        <dbReference type="EMBL" id="MBF0596068.1"/>
    </source>
</evidence>
<dbReference type="Gene3D" id="3.30.565.10">
    <property type="entry name" value="Histidine kinase-like ATPase, C-terminal domain"/>
    <property type="match status" value="1"/>
</dbReference>
<dbReference type="Gene3D" id="2.60.40.10">
    <property type="entry name" value="Immunoglobulins"/>
    <property type="match status" value="1"/>
</dbReference>
<reference evidence="4" key="1">
    <citation type="submission" date="2020-10" db="EMBL/GenBank/DDBJ databases">
        <authorList>
            <person name="Lu T."/>
            <person name="Wang Q."/>
            <person name="Han X."/>
        </authorList>
    </citation>
    <scope>NUCLEOTIDE SEQUENCE</scope>
    <source>
        <strain evidence="4">WQ 117</strain>
    </source>
</reference>
<feature type="transmembrane region" description="Helical" evidence="2">
    <location>
        <begin position="750"/>
        <end position="772"/>
    </location>
</feature>
<evidence type="ECO:0000313" key="5">
    <source>
        <dbReference type="Proteomes" id="UP000608754"/>
    </source>
</evidence>
<comment type="caution">
    <text evidence="4">The sequence shown here is derived from an EMBL/GenBank/DDBJ whole genome shotgun (WGS) entry which is preliminary data.</text>
</comment>
<dbReference type="EMBL" id="JADGIK010000001">
    <property type="protein sequence ID" value="MBF0596068.1"/>
    <property type="molecule type" value="Genomic_DNA"/>
</dbReference>
<organism evidence="4 5">
    <name type="scientific">Faecalibacter rhinopitheci</name>
    <dbReference type="NCBI Taxonomy" id="2779678"/>
    <lineage>
        <taxon>Bacteria</taxon>
        <taxon>Pseudomonadati</taxon>
        <taxon>Bacteroidota</taxon>
        <taxon>Flavobacteriia</taxon>
        <taxon>Flavobacteriales</taxon>
        <taxon>Weeksellaceae</taxon>
        <taxon>Faecalibacter</taxon>
    </lineage>
</organism>
<dbReference type="Pfam" id="PF06580">
    <property type="entry name" value="His_kinase"/>
    <property type="match status" value="1"/>
</dbReference>
<dbReference type="RefSeq" id="WP_194181599.1">
    <property type="nucleotide sequence ID" value="NZ_JADGIK010000001.1"/>
</dbReference>
<gene>
    <name evidence="4" type="ORF">IM532_01080</name>
</gene>
<dbReference type="PANTHER" id="PTHR34220">
    <property type="entry name" value="SENSOR HISTIDINE KINASE YPDA"/>
    <property type="match status" value="1"/>
</dbReference>
<accession>A0A8J7FQ45</accession>
<dbReference type="Proteomes" id="UP000608754">
    <property type="component" value="Unassembled WGS sequence"/>
</dbReference>
<feature type="coiled-coil region" evidence="1">
    <location>
        <begin position="779"/>
        <end position="813"/>
    </location>
</feature>
<proteinExistence type="predicted"/>
<dbReference type="SUPFAM" id="SSF55874">
    <property type="entry name" value="ATPase domain of HSP90 chaperone/DNA topoisomerase II/histidine kinase"/>
    <property type="match status" value="1"/>
</dbReference>
<name>A0A8J7FQ45_9FLAO</name>
<dbReference type="GO" id="GO:0016020">
    <property type="term" value="C:membrane"/>
    <property type="evidence" value="ECO:0007669"/>
    <property type="project" value="InterPro"/>
</dbReference>
<protein>
    <submittedName>
        <fullName evidence="4">Histidine kinase</fullName>
    </submittedName>
</protein>